<comment type="caution">
    <text evidence="1">The sequence shown here is derived from an EMBL/GenBank/DDBJ whole genome shotgun (WGS) entry which is preliminary data.</text>
</comment>
<organism evidence="1 2">
    <name type="scientific">Candidatus Pantoea multigeneris</name>
    <dbReference type="NCBI Taxonomy" id="2608357"/>
    <lineage>
        <taxon>Bacteria</taxon>
        <taxon>Pseudomonadati</taxon>
        <taxon>Pseudomonadota</taxon>
        <taxon>Gammaproteobacteria</taxon>
        <taxon>Enterobacterales</taxon>
        <taxon>Erwiniaceae</taxon>
        <taxon>Pantoea</taxon>
    </lineage>
</organism>
<dbReference type="RefSeq" id="WP_167012141.1">
    <property type="nucleotide sequence ID" value="NZ_VWXF01000001.1"/>
</dbReference>
<dbReference type="EMBL" id="VWXF01000001">
    <property type="protein sequence ID" value="NIF20240.1"/>
    <property type="molecule type" value="Genomic_DNA"/>
</dbReference>
<evidence type="ECO:0000313" key="2">
    <source>
        <dbReference type="Proteomes" id="UP001515683"/>
    </source>
</evidence>
<keyword evidence="2" id="KW-1185">Reference proteome</keyword>
<proteinExistence type="predicted"/>
<reference evidence="1 2" key="1">
    <citation type="journal article" date="2019" name="bioRxiv">
        <title>Bacteria contribute to plant secondary compound degradation in a generalist herbivore system.</title>
        <authorList>
            <person name="Francoeur C.B."/>
            <person name="Khadempour L."/>
            <person name="Moreira-Soto R.D."/>
            <person name="Gotting K."/>
            <person name="Book A.J."/>
            <person name="Pinto-Tomas A.A."/>
            <person name="Keefover-Ring K."/>
            <person name="Currie C.R."/>
        </authorList>
    </citation>
    <scope>NUCLEOTIDE SEQUENCE [LARGE SCALE GENOMIC DNA]</scope>
    <source>
        <strain evidence="1">Acro-835</strain>
    </source>
</reference>
<gene>
    <name evidence="1" type="ORF">F3J40_01220</name>
</gene>
<name>A0ABX0R4A5_9GAMM</name>
<dbReference type="Proteomes" id="UP001515683">
    <property type="component" value="Unassembled WGS sequence"/>
</dbReference>
<accession>A0ABX0R4A5</accession>
<evidence type="ECO:0000313" key="1">
    <source>
        <dbReference type="EMBL" id="NIF20240.1"/>
    </source>
</evidence>
<sequence>MTKHGERGVANEEEENLEMDTASLILFVGAESLSKVTGRCMYVSEFKMRDGDEDYLYSKKITEAYCQKDLVSKAMDIA</sequence>
<protein>
    <submittedName>
        <fullName evidence="1">Uncharacterized protein</fullName>
    </submittedName>
</protein>